<evidence type="ECO:0000256" key="1">
    <source>
        <dbReference type="SAM" id="MobiDB-lite"/>
    </source>
</evidence>
<accession>A0AAU9LBV7</accession>
<reference evidence="2 3" key="1">
    <citation type="submission" date="2022-01" db="EMBL/GenBank/DDBJ databases">
        <authorList>
            <person name="Xiong W."/>
            <person name="Schranz E."/>
        </authorList>
    </citation>
    <scope>NUCLEOTIDE SEQUENCE [LARGE SCALE GENOMIC DNA]</scope>
</reference>
<dbReference type="EMBL" id="CAKMRJ010000001">
    <property type="protein sequence ID" value="CAH1412989.1"/>
    <property type="molecule type" value="Genomic_DNA"/>
</dbReference>
<comment type="caution">
    <text evidence="2">The sequence shown here is derived from an EMBL/GenBank/DDBJ whole genome shotgun (WGS) entry which is preliminary data.</text>
</comment>
<organism evidence="2 3">
    <name type="scientific">Lactuca virosa</name>
    <dbReference type="NCBI Taxonomy" id="75947"/>
    <lineage>
        <taxon>Eukaryota</taxon>
        <taxon>Viridiplantae</taxon>
        <taxon>Streptophyta</taxon>
        <taxon>Embryophyta</taxon>
        <taxon>Tracheophyta</taxon>
        <taxon>Spermatophyta</taxon>
        <taxon>Magnoliopsida</taxon>
        <taxon>eudicotyledons</taxon>
        <taxon>Gunneridae</taxon>
        <taxon>Pentapetalae</taxon>
        <taxon>asterids</taxon>
        <taxon>campanulids</taxon>
        <taxon>Asterales</taxon>
        <taxon>Asteraceae</taxon>
        <taxon>Cichorioideae</taxon>
        <taxon>Cichorieae</taxon>
        <taxon>Lactucinae</taxon>
        <taxon>Lactuca</taxon>
    </lineage>
</organism>
<feature type="region of interest" description="Disordered" evidence="1">
    <location>
        <begin position="21"/>
        <end position="40"/>
    </location>
</feature>
<gene>
    <name evidence="2" type="ORF">LVIROSA_LOCUS973</name>
</gene>
<dbReference type="AlphaFoldDB" id="A0AAU9LBV7"/>
<evidence type="ECO:0000313" key="2">
    <source>
        <dbReference type="EMBL" id="CAH1412989.1"/>
    </source>
</evidence>
<evidence type="ECO:0000313" key="3">
    <source>
        <dbReference type="Proteomes" id="UP001157418"/>
    </source>
</evidence>
<name>A0AAU9LBV7_9ASTR</name>
<proteinExistence type="predicted"/>
<keyword evidence="3" id="KW-1185">Reference proteome</keyword>
<protein>
    <submittedName>
        <fullName evidence="2">Uncharacterized protein</fullName>
    </submittedName>
</protein>
<dbReference type="Proteomes" id="UP001157418">
    <property type="component" value="Unassembled WGS sequence"/>
</dbReference>
<sequence>MEKNNDKIHLEKRTLEEKLKDLKEKKSGQKGNVAFGSGKGNVNIVSEKEDELNTKLTKEQKAEQAKRDGLLHELNSINAKINA</sequence>